<dbReference type="EMBL" id="CP049140">
    <property type="protein sequence ID" value="QIE89477.1"/>
    <property type="molecule type" value="Genomic_DNA"/>
</dbReference>
<evidence type="ECO:0000313" key="2">
    <source>
        <dbReference type="Proteomes" id="UP000501063"/>
    </source>
</evidence>
<sequence length="262" mass="29728">MSAKRFVRVTPAQYQHLSDLAREKRTCLELVASSEIGGAFGTFDCMVGDVFLNASDDSRWMGERIIIKLAIDIDLDRFRETTRPEIDWSALADDEIHLFVLQHELGHRVDNYCTYDMPARELPDEVSEKCRRYVRWANEILADRYAWNMVRPGEPMPIGEHGRKNAELIAETLAFLDQHIPRRPHAPLPIDQGRYSCVPTRMLASDILAAYVGPEVHPSKIARAKEMVERTRERLGLPIPAPLFEAGPGDIILTNLPERAAA</sequence>
<organism evidence="1 2">
    <name type="scientific">Pseudomonas nitroreducens</name>
    <dbReference type="NCBI Taxonomy" id="46680"/>
    <lineage>
        <taxon>Bacteria</taxon>
        <taxon>Pseudomonadati</taxon>
        <taxon>Pseudomonadota</taxon>
        <taxon>Gammaproteobacteria</taxon>
        <taxon>Pseudomonadales</taxon>
        <taxon>Pseudomonadaceae</taxon>
        <taxon>Pseudomonas</taxon>
    </lineage>
</organism>
<reference evidence="1 2" key="1">
    <citation type="submission" date="2020-02" db="EMBL/GenBank/DDBJ databases">
        <title>Integrative conjugative elements (ICEs) and plasmids drive adaptation of Pseudomonas nitroreducens strain HBP1 to wastewater environment.</title>
        <authorList>
            <person name="Sentchilo V."/>
            <person name="Carraro N."/>
            <person name="Bertelli C."/>
            <person name="van der Meer J.R."/>
        </authorList>
    </citation>
    <scope>NUCLEOTIDE SEQUENCE [LARGE SCALE GENOMIC DNA]</scope>
    <source>
        <strain evidence="1 2">HBP1</strain>
    </source>
</reference>
<dbReference type="KEGG" id="pnt:G5B91_25720"/>
<gene>
    <name evidence="1" type="ORF">G5B91_25720</name>
</gene>
<name>A0A6G6J2L9_PSENT</name>
<dbReference type="AlphaFoldDB" id="A0A6G6J2L9"/>
<evidence type="ECO:0000313" key="1">
    <source>
        <dbReference type="EMBL" id="QIE89477.1"/>
    </source>
</evidence>
<accession>A0A6G6J2L9</accession>
<dbReference type="RefSeq" id="WP_024762908.1">
    <property type="nucleotide sequence ID" value="NZ_CP049140.1"/>
</dbReference>
<dbReference type="Proteomes" id="UP000501063">
    <property type="component" value="Chromosome"/>
</dbReference>
<proteinExistence type="predicted"/>
<protein>
    <submittedName>
        <fullName evidence="1">Uncharacterized protein</fullName>
    </submittedName>
</protein>